<sequence length="373" mass="41305">MGIAERITASMKRQDVKGRECLTFHDYMTLCLYDPEYGYYRQGRIRVGREGDFYTSSSVGTIMGEKIAACLAEWQRHFGGRADAAEWGAGTGVLSKHILQAWAKRGSSVLSEAMHYAVIDDSPVHLAAARRLLESVEISARLHVLTADQGLAGSWRRGGPLMIVANELLDAMPVHRVRLMDGRLWEIGVTLADRPDSFFAETLLPLSDPQIRQTLEPDGISLREGQQAEVNLNAERWIANIGACMEEGVLILVDYGHDAEELTAGHRMNGTLLCYAGHVAHDDPYTRPGEQDITAHINFTACRRAGEAAGFREHYYATQKQFLLDYGILDDLTASDSADPFGPAARRNRAIRQLLLSDGMSETFKVMVLHKGA</sequence>
<comment type="caution">
    <text evidence="3">The sequence shown here is derived from an EMBL/GenBank/DDBJ whole genome shotgun (WGS) entry which is preliminary data.</text>
</comment>
<dbReference type="EMBL" id="JBHSAM010000036">
    <property type="protein sequence ID" value="MFC4103931.1"/>
    <property type="molecule type" value="Genomic_DNA"/>
</dbReference>
<name>A0ABV8KD26_9BACL</name>
<dbReference type="Proteomes" id="UP001595715">
    <property type="component" value="Unassembled WGS sequence"/>
</dbReference>
<keyword evidence="2" id="KW-0808">Transferase</keyword>
<dbReference type="GO" id="GO:0032259">
    <property type="term" value="P:methylation"/>
    <property type="evidence" value="ECO:0007669"/>
    <property type="project" value="UniProtKB-KW"/>
</dbReference>
<dbReference type="GO" id="GO:0008168">
    <property type="term" value="F:methyltransferase activity"/>
    <property type="evidence" value="ECO:0007669"/>
    <property type="project" value="UniProtKB-KW"/>
</dbReference>
<keyword evidence="1 3" id="KW-0489">Methyltransferase</keyword>
<dbReference type="InterPro" id="IPR038375">
    <property type="entry name" value="NDUFAF7_sf"/>
</dbReference>
<evidence type="ECO:0000313" key="4">
    <source>
        <dbReference type="Proteomes" id="UP001595715"/>
    </source>
</evidence>
<evidence type="ECO:0000256" key="1">
    <source>
        <dbReference type="ARBA" id="ARBA00022603"/>
    </source>
</evidence>
<reference evidence="4" key="1">
    <citation type="journal article" date="2019" name="Int. J. Syst. Evol. Microbiol.">
        <title>The Global Catalogue of Microorganisms (GCM) 10K type strain sequencing project: providing services to taxonomists for standard genome sequencing and annotation.</title>
        <authorList>
            <consortium name="The Broad Institute Genomics Platform"/>
            <consortium name="The Broad Institute Genome Sequencing Center for Infectious Disease"/>
            <person name="Wu L."/>
            <person name="Ma J."/>
        </authorList>
    </citation>
    <scope>NUCLEOTIDE SEQUENCE [LARGE SCALE GENOMIC DNA]</scope>
    <source>
        <strain evidence="4">IBRC-M 10987</strain>
    </source>
</reference>
<dbReference type="PANTHER" id="PTHR12049">
    <property type="entry name" value="PROTEIN ARGININE METHYLTRANSFERASE NDUFAF7, MITOCHONDRIAL"/>
    <property type="match status" value="1"/>
</dbReference>
<dbReference type="Gene3D" id="3.40.50.12710">
    <property type="match status" value="1"/>
</dbReference>
<organism evidence="3 4">
    <name type="scientific">Paenibacillus xanthanilyticus</name>
    <dbReference type="NCBI Taxonomy" id="1783531"/>
    <lineage>
        <taxon>Bacteria</taxon>
        <taxon>Bacillati</taxon>
        <taxon>Bacillota</taxon>
        <taxon>Bacilli</taxon>
        <taxon>Bacillales</taxon>
        <taxon>Paenibacillaceae</taxon>
        <taxon>Paenibacillus</taxon>
    </lineage>
</organism>
<gene>
    <name evidence="3" type="ORF">ACFOZ8_30365</name>
</gene>
<dbReference type="SUPFAM" id="SSF53335">
    <property type="entry name" value="S-adenosyl-L-methionine-dependent methyltransferases"/>
    <property type="match status" value="1"/>
</dbReference>
<dbReference type="RefSeq" id="WP_377722481.1">
    <property type="nucleotide sequence ID" value="NZ_JBHSAM010000036.1"/>
</dbReference>
<dbReference type="Pfam" id="PF02636">
    <property type="entry name" value="Methyltransf_28"/>
    <property type="match status" value="1"/>
</dbReference>
<evidence type="ECO:0000256" key="2">
    <source>
        <dbReference type="ARBA" id="ARBA00022679"/>
    </source>
</evidence>
<dbReference type="InterPro" id="IPR029063">
    <property type="entry name" value="SAM-dependent_MTases_sf"/>
</dbReference>
<evidence type="ECO:0000313" key="3">
    <source>
        <dbReference type="EMBL" id="MFC4103931.1"/>
    </source>
</evidence>
<dbReference type="PANTHER" id="PTHR12049:SF7">
    <property type="entry name" value="PROTEIN ARGININE METHYLTRANSFERASE NDUFAF7, MITOCHONDRIAL"/>
    <property type="match status" value="1"/>
</dbReference>
<accession>A0ABV8KD26</accession>
<protein>
    <submittedName>
        <fullName evidence="3">Class I SAM-dependent methyltransferase</fullName>
    </submittedName>
</protein>
<proteinExistence type="predicted"/>
<keyword evidence="4" id="KW-1185">Reference proteome</keyword>
<dbReference type="InterPro" id="IPR003788">
    <property type="entry name" value="NDUFAF7"/>
</dbReference>